<evidence type="ECO:0000256" key="2">
    <source>
        <dbReference type="ARBA" id="ARBA00008779"/>
    </source>
</evidence>
<feature type="transmembrane region" description="Helical" evidence="6">
    <location>
        <begin position="870"/>
        <end position="890"/>
    </location>
</feature>
<dbReference type="Gene3D" id="1.10.287.550">
    <property type="entry name" value="Helix hairpin bin"/>
    <property type="match status" value="3"/>
</dbReference>
<dbReference type="FunFam" id="3.30.1120.10:FF:000001">
    <property type="entry name" value="Arylsulfatase E"/>
    <property type="match status" value="3"/>
</dbReference>
<evidence type="ECO:0000256" key="6">
    <source>
        <dbReference type="SAM" id="Phobius"/>
    </source>
</evidence>
<evidence type="ECO:0000256" key="5">
    <source>
        <dbReference type="ARBA" id="ARBA00022837"/>
    </source>
</evidence>
<protein>
    <recommendedName>
        <fullName evidence="7">Sulfatase N-terminal domain-containing protein</fullName>
    </recommendedName>
</protein>
<dbReference type="Pfam" id="PF00884">
    <property type="entry name" value="Sulfatase"/>
    <property type="match status" value="3"/>
</dbReference>
<dbReference type="SUPFAM" id="SSF53649">
    <property type="entry name" value="Alkaline phosphatase-like"/>
    <property type="match status" value="3"/>
</dbReference>
<feature type="domain" description="Sulfatase N-terminal" evidence="7">
    <location>
        <begin position="1287"/>
        <end position="1671"/>
    </location>
</feature>
<dbReference type="PROSITE" id="PS00523">
    <property type="entry name" value="SULFATASE_1"/>
    <property type="match status" value="3"/>
</dbReference>
<dbReference type="GO" id="GO:0046872">
    <property type="term" value="F:metal ion binding"/>
    <property type="evidence" value="ECO:0007669"/>
    <property type="project" value="UniProtKB-KW"/>
</dbReference>
<name>A0A7J7EYI9_DICBM</name>
<keyword evidence="3" id="KW-0479">Metal-binding</keyword>
<keyword evidence="6" id="KW-1133">Transmembrane helix</keyword>
<evidence type="ECO:0000256" key="4">
    <source>
        <dbReference type="ARBA" id="ARBA00022801"/>
    </source>
</evidence>
<dbReference type="FunFam" id="3.40.720.10:FF:000174">
    <property type="entry name" value="Uncharacterized protein"/>
    <property type="match status" value="1"/>
</dbReference>
<evidence type="ECO:0000313" key="9">
    <source>
        <dbReference type="Proteomes" id="UP000551758"/>
    </source>
</evidence>
<dbReference type="EMBL" id="JACDTQ010001911">
    <property type="protein sequence ID" value="KAF5920761.1"/>
    <property type="molecule type" value="Genomic_DNA"/>
</dbReference>
<feature type="transmembrane region" description="Helical" evidence="6">
    <location>
        <begin position="1474"/>
        <end position="1495"/>
    </location>
</feature>
<dbReference type="InterPro" id="IPR050738">
    <property type="entry name" value="Sulfatase"/>
</dbReference>
<dbReference type="GO" id="GO:0070013">
    <property type="term" value="C:intracellular organelle lumen"/>
    <property type="evidence" value="ECO:0007669"/>
    <property type="project" value="UniProtKB-ARBA"/>
</dbReference>
<dbReference type="CDD" id="cd16159">
    <property type="entry name" value="ES"/>
    <property type="match status" value="1"/>
</dbReference>
<keyword evidence="5" id="KW-0106">Calcium</keyword>
<dbReference type="PANTHER" id="PTHR42693">
    <property type="entry name" value="ARYLSULFATASE FAMILY MEMBER"/>
    <property type="match status" value="1"/>
</dbReference>
<evidence type="ECO:0000256" key="3">
    <source>
        <dbReference type="ARBA" id="ARBA00022723"/>
    </source>
</evidence>
<dbReference type="InterPro" id="IPR000917">
    <property type="entry name" value="Sulfatase_N"/>
</dbReference>
<keyword evidence="4" id="KW-0378">Hydrolase</keyword>
<feature type="transmembrane region" description="Helical" evidence="6">
    <location>
        <begin position="896"/>
        <end position="914"/>
    </location>
</feature>
<feature type="transmembrane region" description="Helical" evidence="6">
    <location>
        <begin position="1266"/>
        <end position="1283"/>
    </location>
</feature>
<feature type="transmembrane region" description="Helical" evidence="6">
    <location>
        <begin position="316"/>
        <end position="338"/>
    </location>
</feature>
<dbReference type="Proteomes" id="UP000551758">
    <property type="component" value="Unassembled WGS sequence"/>
</dbReference>
<dbReference type="Pfam" id="PF14707">
    <property type="entry name" value="Sulfatase_C"/>
    <property type="match status" value="3"/>
</dbReference>
<comment type="similarity">
    <text evidence="2">Belongs to the sulfatase family.</text>
</comment>
<dbReference type="PANTHER" id="PTHR42693:SF5">
    <property type="entry name" value="ARYLSULFATASE D"/>
    <property type="match status" value="1"/>
</dbReference>
<dbReference type="InterPro" id="IPR017850">
    <property type="entry name" value="Alkaline_phosphatase_core_sf"/>
</dbReference>
<evidence type="ECO:0000259" key="7">
    <source>
        <dbReference type="Pfam" id="PF00884"/>
    </source>
</evidence>
<gene>
    <name evidence="8" type="ORF">HPG69_010295</name>
</gene>
<feature type="domain" description="Sulfatase N-terminal" evidence="7">
    <location>
        <begin position="704"/>
        <end position="1089"/>
    </location>
</feature>
<dbReference type="FunFam" id="3.40.720.10:FF:000233">
    <property type="entry name" value="Predicted protein"/>
    <property type="match status" value="2"/>
</dbReference>
<feature type="transmembrane region" description="Helical" evidence="6">
    <location>
        <begin position="1443"/>
        <end position="1462"/>
    </location>
</feature>
<keyword evidence="6" id="KW-0472">Membrane</keyword>
<dbReference type="GO" id="GO:0005783">
    <property type="term" value="C:endoplasmic reticulum"/>
    <property type="evidence" value="ECO:0007669"/>
    <property type="project" value="UniProtKB-ARBA"/>
</dbReference>
<evidence type="ECO:0000256" key="1">
    <source>
        <dbReference type="ARBA" id="ARBA00001913"/>
    </source>
</evidence>
<sequence>MGVLTWILEMCLLGLKPCKNIYESFDSLPAPAISFSQPGIEQVNQLRTCVDPHGEICNQRARKCLSWQGEDVPCGTRHSLTASPDSAPIQEIRRKRKHVASGKFSLVFQDLVGCDNRCASGFEALGLQRFIWLPSEHPSSDGGRSRHWRRGTPNIDRLAEDGVMLTQHIAAASVCTPSRAAFLTGRYPLRSGMVSSNGYRVLQWTAVSGGLPTNETTFAKILKDKGYATGLIGKWHLGLNCGSSTDHCHHPLNHGFDHFYGMPFSMMGDCVHWELSEKRAGLERKLNFCSQILSIAALTLTAGKLTRLITGSWRPVIWSTITAILLLTTSYFTGALIVHADCFLMRNDTITEQPMRFQRTTSLILKEVSSFVKRNKQGPFLLFVSFLQVHTPLITTEKFLGKSVHGLYGDNAEEMDWMVGQILDTLDVEGLTNTTLVYFASDHGGSLESQLGSNQYGGWNGIYKGGKGMGGWEGGIRVPGIFRWPGVLPAGRVIHEPTSLMDIFPTVVQLGGGQIPQDRVIDGRDLLPLLLGTVQHSDHEFLLHYCEKFLHAARWHQRDRGAVWKVHYVTPVFHPEGAGACYGRGVCPCSGDRVSRHNPPLLFDLSRDPFEAQALTPDTEPSFYHVMERVARAVEEHRRTLSPVPLQLDTLDNIWRPWLQPCCGPFPFCWCNREGDPQDSKPVLLIVCLLLRTCQLKAADAFKPNILLIMADDLGIGDLGCYGNGTLRTPNIDRLAEEGVRLTQHLAAAPLCTPSRAAFLTGRHSFRSGMEASDGYRALQWNGGSGGLPQNETTFARILQQQGYATGLIGKWHQGVNCESRTDHCHHPLTHGFDYFFGMPFTLVNDCHPDRPPEVDAATRAKLGRYTQMLALAILTVAAGKTCGLLSVSWKAVMGAASLIFLFFVSWYASFGFVRRWNCILMRNHDVTEQPMVLERTTSLMLKEAVSYIERNKHGPFLLFFSLLHVHIPLVTTKKFLGKSQHGLYGDNVEEMDWLVGEILNAIEENGLKNTTFTYFTSDHGGHLEARDEHGQLGGWNGIYRGGKGMGGWEGGIRVPGIFRWPGVLAAGRVIREPTSLMDVFPTVVQLGGGQIPQDRVIDGRSLVPLLRGAAERSEHEFLFHYCGTYLHAVRWHDKDRGRLWKVHYTTPRFHPEGAGACYGRGVCPCSGEGVTQHRPPLLFDLSRDPSEAQPLTPGSEPLYHAVVARVGEAVVEHRETLSPAPPQLSLGNIVWKPWLQPCCGTFPFCSCPSGKSQDNMNNLKNLRNYWLLVLVLCLCIPTSSPIPAKPNIVLIMADDLGIGDLGCYGNHTIRTPNIDQLAREGVRLTQHIAAASMCTPSRAAFLTGRYPIRSGMASETETRILRWAAASGGLPPNETTFAKILQQEGYATGLVGKWHLGVSCDSRNDHCHHPLNHGFRYFYGMPLTLMLDCGNKHNQKGQALRASYWFCTWTLAYMLLFLALGKLTGCLPISWKMVGCFGVCVLLFFVSWYSSYGFTRHWDCILMRNHAVREQSMVLERAPSLLLREATSFIERNKQGPFLFFFALLQVHIPLTTTRNFLGRSQHSLYGDNVEEMDWIVGQVLDTLDKEGLTNHTLVYFTSDHGAFIEGRIGDTPLGGSNGIYRGGKGMGGWEGGIRVPGIFRWPGVLPAGRVIQEPTSLMDVFPTVVQLGGGQIPQDRVIDGRDLMPLLLSQVPHSEHEFLFHYCGSRMHAARWHQREGGRLWKAHFETPIFSPEGAVGCYAQGLCPCHENVARHDPPLLFELSGDPSEATPLSPSLEPSFHTVVSRIVEATRAHQRTLTPVPTQLSGSSNMWKPWLQPCCGSFPFCGCQENAHPRDEL</sequence>
<dbReference type="Gene3D" id="3.30.1120.10">
    <property type="match status" value="3"/>
</dbReference>
<accession>A0A7J7EYI9</accession>
<dbReference type="PROSITE" id="PS00149">
    <property type="entry name" value="SULFATASE_2"/>
    <property type="match status" value="3"/>
</dbReference>
<reference evidence="8 9" key="1">
    <citation type="journal article" date="2020" name="Mol. Biol. Evol.">
        <title>Interspecific Gene Flow and the Evolution of Specialization in Black and White Rhinoceros.</title>
        <authorList>
            <person name="Moodley Y."/>
            <person name="Westbury M.V."/>
            <person name="Russo I.M."/>
            <person name="Gopalakrishnan S."/>
            <person name="Rakotoarivelo A."/>
            <person name="Olsen R.A."/>
            <person name="Prost S."/>
            <person name="Tunstall T."/>
            <person name="Ryder O.A."/>
            <person name="Dalen L."/>
            <person name="Bruford M.W."/>
        </authorList>
    </citation>
    <scope>NUCLEOTIDE SEQUENCE [LARGE SCALE GENOMIC DNA]</scope>
    <source>
        <strain evidence="8">SBR-YM</strain>
        <tissue evidence="8">Skin</tissue>
    </source>
</reference>
<proteinExistence type="inferred from homology"/>
<feature type="domain" description="Sulfatase N-terminal" evidence="7">
    <location>
        <begin position="149"/>
        <end position="512"/>
    </location>
</feature>
<dbReference type="FunFam" id="1.10.287.550:FF:000001">
    <property type="entry name" value="Arylsulfatase E"/>
    <property type="match status" value="1"/>
</dbReference>
<comment type="caution">
    <text evidence="8">The sequence shown here is derived from an EMBL/GenBank/DDBJ whole genome shotgun (WGS) entry which is preliminary data.</text>
</comment>
<comment type="cofactor">
    <cofactor evidence="1">
        <name>Ca(2+)</name>
        <dbReference type="ChEBI" id="CHEBI:29108"/>
    </cofactor>
</comment>
<organism evidence="8 9">
    <name type="scientific">Diceros bicornis minor</name>
    <name type="common">South-central black rhinoceros</name>
    <dbReference type="NCBI Taxonomy" id="77932"/>
    <lineage>
        <taxon>Eukaryota</taxon>
        <taxon>Metazoa</taxon>
        <taxon>Chordata</taxon>
        <taxon>Craniata</taxon>
        <taxon>Vertebrata</taxon>
        <taxon>Euteleostomi</taxon>
        <taxon>Mammalia</taxon>
        <taxon>Eutheria</taxon>
        <taxon>Laurasiatheria</taxon>
        <taxon>Perissodactyla</taxon>
        <taxon>Rhinocerotidae</taxon>
        <taxon>Diceros</taxon>
    </lineage>
</organism>
<dbReference type="GO" id="GO:0004065">
    <property type="term" value="F:arylsulfatase activity"/>
    <property type="evidence" value="ECO:0007669"/>
    <property type="project" value="TreeGrafter"/>
</dbReference>
<dbReference type="InterPro" id="IPR024607">
    <property type="entry name" value="Sulfatase_CS"/>
</dbReference>
<keyword evidence="9" id="KW-1185">Reference proteome</keyword>
<keyword evidence="6" id="KW-0812">Transmembrane</keyword>
<dbReference type="Gene3D" id="3.40.720.10">
    <property type="entry name" value="Alkaline Phosphatase, subunit A"/>
    <property type="match status" value="3"/>
</dbReference>
<evidence type="ECO:0000313" key="8">
    <source>
        <dbReference type="EMBL" id="KAF5920761.1"/>
    </source>
</evidence>